<evidence type="ECO:0000256" key="2">
    <source>
        <dbReference type="ARBA" id="ARBA00022448"/>
    </source>
</evidence>
<dbReference type="RefSeq" id="WP_250094492.1">
    <property type="nucleotide sequence ID" value="NZ_JAKRYL010000001.1"/>
</dbReference>
<evidence type="ECO:0000256" key="6">
    <source>
        <dbReference type="ARBA" id="ARBA00023136"/>
    </source>
</evidence>
<organism evidence="8 9">
    <name type="scientific">Halalkalibacter alkaliphilus</name>
    <dbReference type="NCBI Taxonomy" id="2917993"/>
    <lineage>
        <taxon>Bacteria</taxon>
        <taxon>Bacillati</taxon>
        <taxon>Bacillota</taxon>
        <taxon>Bacilli</taxon>
        <taxon>Bacillales</taxon>
        <taxon>Bacillaceae</taxon>
        <taxon>Halalkalibacter</taxon>
    </lineage>
</organism>
<comment type="subcellular location">
    <subcellularLocation>
        <location evidence="1">Cell membrane</location>
        <topology evidence="1">Multi-pass membrane protein</topology>
    </subcellularLocation>
</comment>
<gene>
    <name evidence="8" type="ORF">MF646_00310</name>
</gene>
<keyword evidence="4 7" id="KW-0812">Transmembrane</keyword>
<evidence type="ECO:0000256" key="5">
    <source>
        <dbReference type="ARBA" id="ARBA00022989"/>
    </source>
</evidence>
<dbReference type="EMBL" id="JAKRYL010000001">
    <property type="protein sequence ID" value="MCL7745552.1"/>
    <property type="molecule type" value="Genomic_DNA"/>
</dbReference>
<sequence>MDDKWKVKKATYHLYTFIISKLVSTFGAQIYTFAISFYILQMTGSATSFATNLICSILPRAILAPFAGAITDRYSKKTIVICAQIATTLTIVGLLIVTLTSGLSLLSIYVTTVILSLASTFSGIAFTSSITGLIDKERIQKAMSLNQMSISFAAVGSPAIGGILYGTVSMPVFLLIYMTASILAVILESTMNFQLFSQLKEEEKGEQKESILKSIKLGISYLKLQPVIVLMLWIGLLVNFLFGAFEVGYSYILIEKLKMEPQHFGFTQGAFSVGMLLMSLYFSMRKEVKFPLLVSKRGILALGILMGAVSLPLISTLTYNLVFAYYLVLMFCLGLIIIVINTPLQVMLQNTIDDAYKGRVFSIIETMSMSLIPFGMVMYGFLYDIFPGQWVLLLSASFLIMVVLVLARPSLLRKAHPDLTEEKVVLEGKVKEINVKI</sequence>
<feature type="transmembrane region" description="Helical" evidence="7">
    <location>
        <begin position="106"/>
        <end position="127"/>
    </location>
</feature>
<dbReference type="GO" id="GO:0005886">
    <property type="term" value="C:plasma membrane"/>
    <property type="evidence" value="ECO:0007669"/>
    <property type="project" value="UniProtKB-SubCell"/>
</dbReference>
<dbReference type="InterPro" id="IPR011701">
    <property type="entry name" value="MFS"/>
</dbReference>
<feature type="transmembrane region" description="Helical" evidence="7">
    <location>
        <begin position="298"/>
        <end position="317"/>
    </location>
</feature>
<evidence type="ECO:0000256" key="4">
    <source>
        <dbReference type="ARBA" id="ARBA00022692"/>
    </source>
</evidence>
<keyword evidence="6 7" id="KW-0472">Membrane</keyword>
<keyword evidence="5 7" id="KW-1133">Transmembrane helix</keyword>
<dbReference type="PANTHER" id="PTHR43266:SF9">
    <property type="entry name" value="PERMEASE, MAJOR FACILITATOR SUPERFAMILY-RELATED"/>
    <property type="match status" value="1"/>
</dbReference>
<proteinExistence type="predicted"/>
<feature type="transmembrane region" description="Helical" evidence="7">
    <location>
        <begin position="148"/>
        <end position="168"/>
    </location>
</feature>
<dbReference type="Proteomes" id="UP001139150">
    <property type="component" value="Unassembled WGS sequence"/>
</dbReference>
<protein>
    <submittedName>
        <fullName evidence="8">MFS transporter</fullName>
    </submittedName>
</protein>
<feature type="transmembrane region" description="Helical" evidence="7">
    <location>
        <begin position="12"/>
        <end position="40"/>
    </location>
</feature>
<feature type="transmembrane region" description="Helical" evidence="7">
    <location>
        <begin position="174"/>
        <end position="196"/>
    </location>
</feature>
<evidence type="ECO:0000256" key="7">
    <source>
        <dbReference type="SAM" id="Phobius"/>
    </source>
</evidence>
<dbReference type="PANTHER" id="PTHR43266">
    <property type="entry name" value="MACROLIDE-EFFLUX PROTEIN"/>
    <property type="match status" value="1"/>
</dbReference>
<accession>A0A9X1ZXM5</accession>
<feature type="transmembrane region" description="Helical" evidence="7">
    <location>
        <begin position="217"/>
        <end position="242"/>
    </location>
</feature>
<dbReference type="SUPFAM" id="SSF103473">
    <property type="entry name" value="MFS general substrate transporter"/>
    <property type="match status" value="1"/>
</dbReference>
<dbReference type="AlphaFoldDB" id="A0A9X1ZXM5"/>
<feature type="transmembrane region" description="Helical" evidence="7">
    <location>
        <begin position="323"/>
        <end position="348"/>
    </location>
</feature>
<evidence type="ECO:0000313" key="9">
    <source>
        <dbReference type="Proteomes" id="UP001139150"/>
    </source>
</evidence>
<evidence type="ECO:0000256" key="1">
    <source>
        <dbReference type="ARBA" id="ARBA00004651"/>
    </source>
</evidence>
<feature type="transmembrane region" description="Helical" evidence="7">
    <location>
        <begin position="79"/>
        <end position="100"/>
    </location>
</feature>
<keyword evidence="3" id="KW-1003">Cell membrane</keyword>
<feature type="transmembrane region" description="Helical" evidence="7">
    <location>
        <begin position="360"/>
        <end position="382"/>
    </location>
</feature>
<dbReference type="CDD" id="cd06173">
    <property type="entry name" value="MFS_MefA_like"/>
    <property type="match status" value="1"/>
</dbReference>
<name>A0A9X1ZXM5_9BACI</name>
<dbReference type="Pfam" id="PF07690">
    <property type="entry name" value="MFS_1"/>
    <property type="match status" value="1"/>
</dbReference>
<feature type="transmembrane region" description="Helical" evidence="7">
    <location>
        <begin position="262"/>
        <end position="282"/>
    </location>
</feature>
<comment type="caution">
    <text evidence="8">The sequence shown here is derived from an EMBL/GenBank/DDBJ whole genome shotgun (WGS) entry which is preliminary data.</text>
</comment>
<dbReference type="InterPro" id="IPR036259">
    <property type="entry name" value="MFS_trans_sf"/>
</dbReference>
<dbReference type="GO" id="GO:0022857">
    <property type="term" value="F:transmembrane transporter activity"/>
    <property type="evidence" value="ECO:0007669"/>
    <property type="project" value="InterPro"/>
</dbReference>
<evidence type="ECO:0000313" key="8">
    <source>
        <dbReference type="EMBL" id="MCL7745552.1"/>
    </source>
</evidence>
<keyword evidence="2" id="KW-0813">Transport</keyword>
<reference evidence="8" key="1">
    <citation type="submission" date="2022-02" db="EMBL/GenBank/DDBJ databases">
        <title>Halalkalibacter sp. nov. isolated from Lonar Lake, India.</title>
        <authorList>
            <person name="Joshi A."/>
            <person name="Thite S."/>
            <person name="Lodha T."/>
        </authorList>
    </citation>
    <scope>NUCLEOTIDE SEQUENCE</scope>
    <source>
        <strain evidence="8">MEB205</strain>
    </source>
</reference>
<feature type="transmembrane region" description="Helical" evidence="7">
    <location>
        <begin position="388"/>
        <end position="407"/>
    </location>
</feature>
<evidence type="ECO:0000256" key="3">
    <source>
        <dbReference type="ARBA" id="ARBA00022475"/>
    </source>
</evidence>
<dbReference type="Gene3D" id="1.20.1250.20">
    <property type="entry name" value="MFS general substrate transporter like domains"/>
    <property type="match status" value="1"/>
</dbReference>
<keyword evidence="9" id="KW-1185">Reference proteome</keyword>
<feature type="transmembrane region" description="Helical" evidence="7">
    <location>
        <begin position="46"/>
        <end position="67"/>
    </location>
</feature>